<keyword evidence="1" id="KW-0472">Membrane</keyword>
<feature type="transmembrane region" description="Helical" evidence="1">
    <location>
        <begin position="201"/>
        <end position="222"/>
    </location>
</feature>
<dbReference type="PANTHER" id="PTHR35342:SF5">
    <property type="entry name" value="TRICARBOXYLIC TRANSPORT PROTEIN"/>
    <property type="match status" value="1"/>
</dbReference>
<keyword evidence="4" id="KW-1185">Reference proteome</keyword>
<sequence length="501" mass="52809">MEDLVSHLAVGVDAAVTWQNLLYCFVGVLLGTLVGVLPGLGPVATIAMLLPVTYGLPPVSALIMLSGIYYGAQYGGSTAAILVNLPGESSSVVTCLDGHALAKKGRAGAALGIAAIGSFFAGTVSTLVVAAAAVPLAAFALKFGPAEYFSLMLLGLIAAVVLAQGDVLKAIAMTLLGLLLGLVGVDVNSGDERFTFGIPELAEGISFVVISMGIFGIGEIIANLERDHHRTQIVERVGSVLPTREDYRRAWKPVVRGSALGSIMGVLPGGGAMLSSFASYMLEKRLSKHPEEFGKGAIEGVAGPESANNAGAQTSFIPLLVMGLPSNAVMALMIGAMMIHGIVPGPQVMTERPDLFWGVIVSMWIGNILLLLLNLPLVGIWVRLLSIPYRILYPAILLFCCIGVFSVNNSLFDVLLAVGFGLLGYLFIKLRCEPAPLLLGFVLGPLMEENLRRAMLLSRGDPTVFFTRPISASLLIFAVLLLALLALPHFRSTRKVAFAED</sequence>
<evidence type="ECO:0000259" key="2">
    <source>
        <dbReference type="Pfam" id="PF01970"/>
    </source>
</evidence>
<feature type="transmembrane region" description="Helical" evidence="1">
    <location>
        <begin position="108"/>
        <end position="134"/>
    </location>
</feature>
<comment type="caution">
    <text evidence="3">The sequence shown here is derived from an EMBL/GenBank/DDBJ whole genome shotgun (WGS) entry which is preliminary data.</text>
</comment>
<keyword evidence="1" id="KW-1133">Transmembrane helix</keyword>
<feature type="transmembrane region" description="Helical" evidence="1">
    <location>
        <begin position="316"/>
        <end position="343"/>
    </location>
</feature>
<reference evidence="3 4" key="1">
    <citation type="submission" date="2019-07" db="EMBL/GenBank/DDBJ databases">
        <title>Genomic Encyclopedia of Type Strains, Phase I: the one thousand microbial genomes (KMG-I) project.</title>
        <authorList>
            <person name="Kyrpides N."/>
        </authorList>
    </citation>
    <scope>NUCLEOTIDE SEQUENCE [LARGE SCALE GENOMIC DNA]</scope>
    <source>
        <strain evidence="3 4">DSM 375</strain>
    </source>
</reference>
<evidence type="ECO:0000313" key="4">
    <source>
        <dbReference type="Proteomes" id="UP000319627"/>
    </source>
</evidence>
<feature type="transmembrane region" description="Helical" evidence="1">
    <location>
        <begin position="20"/>
        <end position="40"/>
    </location>
</feature>
<dbReference type="Pfam" id="PF01970">
    <property type="entry name" value="TctA"/>
    <property type="match status" value="1"/>
</dbReference>
<feature type="transmembrane region" description="Helical" evidence="1">
    <location>
        <begin position="355"/>
        <end position="381"/>
    </location>
</feature>
<feature type="transmembrane region" description="Helical" evidence="1">
    <location>
        <begin position="146"/>
        <end position="163"/>
    </location>
</feature>
<feature type="transmembrane region" description="Helical" evidence="1">
    <location>
        <begin position="412"/>
        <end position="428"/>
    </location>
</feature>
<evidence type="ECO:0000256" key="1">
    <source>
        <dbReference type="SAM" id="Phobius"/>
    </source>
</evidence>
<keyword evidence="1" id="KW-0812">Transmembrane</keyword>
<dbReference type="EMBL" id="VLKG01000007">
    <property type="protein sequence ID" value="TWH64821.1"/>
    <property type="molecule type" value="Genomic_DNA"/>
</dbReference>
<gene>
    <name evidence="3" type="ORF">LX59_02169</name>
</gene>
<name>A0A562I1B4_9GAMM</name>
<evidence type="ECO:0000313" key="3">
    <source>
        <dbReference type="EMBL" id="TWH64821.1"/>
    </source>
</evidence>
<feature type="transmembrane region" description="Helical" evidence="1">
    <location>
        <begin position="52"/>
        <end position="72"/>
    </location>
</feature>
<feature type="transmembrane region" description="Helical" evidence="1">
    <location>
        <begin position="258"/>
        <end position="282"/>
    </location>
</feature>
<dbReference type="Proteomes" id="UP000319627">
    <property type="component" value="Unassembled WGS sequence"/>
</dbReference>
<organism evidence="3 4">
    <name type="scientific">Azomonas agilis</name>
    <dbReference type="NCBI Taxonomy" id="116849"/>
    <lineage>
        <taxon>Bacteria</taxon>
        <taxon>Pseudomonadati</taxon>
        <taxon>Pseudomonadota</taxon>
        <taxon>Gammaproteobacteria</taxon>
        <taxon>Pseudomonadales</taxon>
        <taxon>Pseudomonadaceae</taxon>
        <taxon>Azomonas</taxon>
    </lineage>
</organism>
<dbReference type="RefSeq" id="WP_144571862.1">
    <property type="nucleotide sequence ID" value="NZ_VLKG01000007.1"/>
</dbReference>
<feature type="transmembrane region" description="Helical" evidence="1">
    <location>
        <begin position="465"/>
        <end position="487"/>
    </location>
</feature>
<feature type="domain" description="DUF112" evidence="2">
    <location>
        <begin position="21"/>
        <end position="439"/>
    </location>
</feature>
<feature type="transmembrane region" description="Helical" evidence="1">
    <location>
        <begin position="170"/>
        <end position="189"/>
    </location>
</feature>
<proteinExistence type="predicted"/>
<dbReference type="InterPro" id="IPR002823">
    <property type="entry name" value="DUF112_TM"/>
</dbReference>
<dbReference type="AlphaFoldDB" id="A0A562I1B4"/>
<protein>
    <submittedName>
        <fullName evidence="3">TctA family transporter</fullName>
    </submittedName>
</protein>
<dbReference type="PANTHER" id="PTHR35342">
    <property type="entry name" value="TRICARBOXYLIC TRANSPORT PROTEIN"/>
    <property type="match status" value="1"/>
</dbReference>
<dbReference type="OrthoDB" id="9781349at2"/>
<feature type="transmembrane region" description="Helical" evidence="1">
    <location>
        <begin position="387"/>
        <end position="405"/>
    </location>
</feature>
<accession>A0A562I1B4</accession>